<dbReference type="Proteomes" id="UP000467841">
    <property type="component" value="Unassembled WGS sequence"/>
</dbReference>
<proteinExistence type="predicted"/>
<reference evidence="2" key="1">
    <citation type="submission" date="2020-01" db="EMBL/GenBank/DDBJ databases">
        <authorList>
            <person name="Mishra B."/>
        </authorList>
    </citation>
    <scope>NUCLEOTIDE SEQUENCE [LARGE SCALE GENOMIC DNA]</scope>
</reference>
<dbReference type="AlphaFoldDB" id="A0A6D2JZF1"/>
<protein>
    <submittedName>
        <fullName evidence="2">Uncharacterized protein</fullName>
    </submittedName>
</protein>
<evidence type="ECO:0000313" key="3">
    <source>
        <dbReference type="Proteomes" id="UP000467841"/>
    </source>
</evidence>
<sequence length="114" mass="12196">MNPPDSKGITYDDGDETLATISRHTRSSGCPERLFDGAIRANAAEERRKKASEDAVEAERVADEAEKAEKAEERDSGGESDSRFLDGISINDPNASSDLDETAASGQARLKGIP</sequence>
<feature type="compositionally biased region" description="Basic and acidic residues" evidence="1">
    <location>
        <begin position="44"/>
        <end position="84"/>
    </location>
</feature>
<evidence type="ECO:0000256" key="1">
    <source>
        <dbReference type="SAM" id="MobiDB-lite"/>
    </source>
</evidence>
<name>A0A6D2JZF1_9BRAS</name>
<keyword evidence="3" id="KW-1185">Reference proteome</keyword>
<gene>
    <name evidence="2" type="ORF">MERR_LOCUS31960</name>
</gene>
<evidence type="ECO:0000313" key="2">
    <source>
        <dbReference type="EMBL" id="CAA7044725.1"/>
    </source>
</evidence>
<organism evidence="2 3">
    <name type="scientific">Microthlaspi erraticum</name>
    <dbReference type="NCBI Taxonomy" id="1685480"/>
    <lineage>
        <taxon>Eukaryota</taxon>
        <taxon>Viridiplantae</taxon>
        <taxon>Streptophyta</taxon>
        <taxon>Embryophyta</taxon>
        <taxon>Tracheophyta</taxon>
        <taxon>Spermatophyta</taxon>
        <taxon>Magnoliopsida</taxon>
        <taxon>eudicotyledons</taxon>
        <taxon>Gunneridae</taxon>
        <taxon>Pentapetalae</taxon>
        <taxon>rosids</taxon>
        <taxon>malvids</taxon>
        <taxon>Brassicales</taxon>
        <taxon>Brassicaceae</taxon>
        <taxon>Coluteocarpeae</taxon>
        <taxon>Microthlaspi</taxon>
    </lineage>
</organism>
<dbReference type="EMBL" id="CACVBM020001307">
    <property type="protein sequence ID" value="CAA7044725.1"/>
    <property type="molecule type" value="Genomic_DNA"/>
</dbReference>
<feature type="region of interest" description="Disordered" evidence="1">
    <location>
        <begin position="44"/>
        <end position="114"/>
    </location>
</feature>
<accession>A0A6D2JZF1</accession>
<comment type="caution">
    <text evidence="2">The sequence shown here is derived from an EMBL/GenBank/DDBJ whole genome shotgun (WGS) entry which is preliminary data.</text>
</comment>